<dbReference type="InterPro" id="IPR038275">
    <property type="entry name" value="Nuf2_N_sf"/>
</dbReference>
<evidence type="ECO:0000256" key="10">
    <source>
        <dbReference type="ARBA" id="ARBA00023306"/>
    </source>
</evidence>
<evidence type="ECO:0000256" key="1">
    <source>
        <dbReference type="ARBA" id="ARBA00004123"/>
    </source>
</evidence>
<keyword evidence="11" id="KW-0137">Centromere</keyword>
<evidence type="ECO:0000256" key="6">
    <source>
        <dbReference type="ARBA" id="ARBA00022776"/>
    </source>
</evidence>
<keyword evidence="6" id="KW-0498">Mitosis</keyword>
<feature type="coiled-coil region" evidence="12">
    <location>
        <begin position="385"/>
        <end position="430"/>
    </location>
</feature>
<accession>A0AAV4CKZ4</accession>
<evidence type="ECO:0000256" key="2">
    <source>
        <dbReference type="ARBA" id="ARBA00004629"/>
    </source>
</evidence>
<gene>
    <name evidence="14" type="ORF">PoB_005863700</name>
</gene>
<evidence type="ECO:0000259" key="13">
    <source>
        <dbReference type="Pfam" id="PF03800"/>
    </source>
</evidence>
<evidence type="ECO:0000256" key="4">
    <source>
        <dbReference type="ARBA" id="ARBA00022454"/>
    </source>
</evidence>
<proteinExistence type="inferred from homology"/>
<keyword evidence="9" id="KW-0539">Nucleus</keyword>
<dbReference type="EMBL" id="BLXT01006566">
    <property type="protein sequence ID" value="GFO32132.1"/>
    <property type="molecule type" value="Genomic_DNA"/>
</dbReference>
<keyword evidence="5" id="KW-0132">Cell division</keyword>
<dbReference type="PANTHER" id="PTHR21650:SF2">
    <property type="entry name" value="KINETOCHORE PROTEIN NUF2"/>
    <property type="match status" value="1"/>
</dbReference>
<keyword evidence="4" id="KW-0158">Chromosome</keyword>
<feature type="coiled-coil region" evidence="12">
    <location>
        <begin position="140"/>
        <end position="269"/>
    </location>
</feature>
<feature type="domain" description="Kinetochore protein Nuf2 N-terminal" evidence="13">
    <location>
        <begin position="3"/>
        <end position="130"/>
    </location>
</feature>
<evidence type="ECO:0000256" key="9">
    <source>
        <dbReference type="ARBA" id="ARBA00023242"/>
    </source>
</evidence>
<sequence length="444" mass="51423">MTFQSPQLPVHEIVTAFKEFDIDVSEHDFRQPDPRRWREVYATMYEALTGRSIESAIQTMLKEIKLDATNPEACEEAAGQIAFTQCLQRIMNACGYKNFSQKDVIRPDPKGVRRIASVFINRSRHDTRVLDFLGDIQERAQKSQGEYESVLRKNKELNQRQSADEANYVHRKAELQKLEDDVEEGNKVLAELQASLEEDKRSVQDLKLNYSEMESQKAALKQIYEQKSQECEKLSRKIVQSPKKFQVELDRLKKKVMDMKSQLSKEEQVLSESRILLEHSMNKTDAAAKAVKLAIEVQADFDKDIEICNEIKGLTEKHADLQDAINSCFIQEEDLVERFRVRQAQRHTLTSHSDLRQQSNLQKLADFRGYSEKLKESTKSVMNEASTIKDKMSQLKLKISELDNRVALEREDLQKEKDILIEMVDKVEELCEQGVEKIKASFEK</sequence>
<dbReference type="PANTHER" id="PTHR21650">
    <property type="entry name" value="MEMBRALIN/KINETOCHORE PROTEIN NUF2"/>
    <property type="match status" value="1"/>
</dbReference>
<dbReference type="GO" id="GO:0005634">
    <property type="term" value="C:nucleus"/>
    <property type="evidence" value="ECO:0007669"/>
    <property type="project" value="UniProtKB-SubCell"/>
</dbReference>
<dbReference type="AlphaFoldDB" id="A0AAV4CKZ4"/>
<organism evidence="14 15">
    <name type="scientific">Plakobranchus ocellatus</name>
    <dbReference type="NCBI Taxonomy" id="259542"/>
    <lineage>
        <taxon>Eukaryota</taxon>
        <taxon>Metazoa</taxon>
        <taxon>Spiralia</taxon>
        <taxon>Lophotrochozoa</taxon>
        <taxon>Mollusca</taxon>
        <taxon>Gastropoda</taxon>
        <taxon>Heterobranchia</taxon>
        <taxon>Euthyneura</taxon>
        <taxon>Panpulmonata</taxon>
        <taxon>Sacoglossa</taxon>
        <taxon>Placobranchoidea</taxon>
        <taxon>Plakobranchidae</taxon>
        <taxon>Plakobranchus</taxon>
    </lineage>
</organism>
<dbReference type="InterPro" id="IPR005549">
    <property type="entry name" value="Kinetochore_Nuf2_N"/>
</dbReference>
<dbReference type="GO" id="GO:0051315">
    <property type="term" value="P:attachment of mitotic spindle microtubules to kinetochore"/>
    <property type="evidence" value="ECO:0007669"/>
    <property type="project" value="TreeGrafter"/>
</dbReference>
<keyword evidence="10" id="KW-0131">Cell cycle</keyword>
<comment type="caution">
    <text evidence="14">The sequence shown here is derived from an EMBL/GenBank/DDBJ whole genome shotgun (WGS) entry which is preliminary data.</text>
</comment>
<dbReference type="GO" id="GO:0051301">
    <property type="term" value="P:cell division"/>
    <property type="evidence" value="ECO:0007669"/>
    <property type="project" value="UniProtKB-KW"/>
</dbReference>
<keyword evidence="15" id="KW-1185">Reference proteome</keyword>
<protein>
    <submittedName>
        <fullName evidence="14">Kinetochore protein nuf2-like</fullName>
    </submittedName>
</protein>
<dbReference type="GO" id="GO:0051383">
    <property type="term" value="P:kinetochore organization"/>
    <property type="evidence" value="ECO:0007669"/>
    <property type="project" value="TreeGrafter"/>
</dbReference>
<dbReference type="GO" id="GO:0045132">
    <property type="term" value="P:meiotic chromosome segregation"/>
    <property type="evidence" value="ECO:0007669"/>
    <property type="project" value="TreeGrafter"/>
</dbReference>
<evidence type="ECO:0000256" key="5">
    <source>
        <dbReference type="ARBA" id="ARBA00022618"/>
    </source>
</evidence>
<dbReference type="GO" id="GO:0031262">
    <property type="term" value="C:Ndc80 complex"/>
    <property type="evidence" value="ECO:0007669"/>
    <property type="project" value="InterPro"/>
</dbReference>
<keyword evidence="8 12" id="KW-0175">Coiled coil</keyword>
<keyword evidence="7" id="KW-0995">Kinetochore</keyword>
<evidence type="ECO:0000256" key="11">
    <source>
        <dbReference type="ARBA" id="ARBA00023328"/>
    </source>
</evidence>
<comment type="similarity">
    <text evidence="3">Belongs to the NUF2 family.</text>
</comment>
<dbReference type="Pfam" id="PF03800">
    <property type="entry name" value="Nuf2"/>
    <property type="match status" value="1"/>
</dbReference>
<dbReference type="Proteomes" id="UP000735302">
    <property type="component" value="Unassembled WGS sequence"/>
</dbReference>
<name>A0AAV4CKZ4_9GAST</name>
<evidence type="ECO:0000256" key="8">
    <source>
        <dbReference type="ARBA" id="ARBA00023054"/>
    </source>
</evidence>
<dbReference type="GO" id="GO:0044877">
    <property type="term" value="F:protein-containing complex binding"/>
    <property type="evidence" value="ECO:0007669"/>
    <property type="project" value="TreeGrafter"/>
</dbReference>
<dbReference type="Gene3D" id="1.10.418.60">
    <property type="entry name" value="Ncd80 complex, Nuf2 subunit"/>
    <property type="match status" value="1"/>
</dbReference>
<evidence type="ECO:0000313" key="15">
    <source>
        <dbReference type="Proteomes" id="UP000735302"/>
    </source>
</evidence>
<reference evidence="14 15" key="1">
    <citation type="journal article" date="2021" name="Elife">
        <title>Chloroplast acquisition without the gene transfer in kleptoplastic sea slugs, Plakobranchus ocellatus.</title>
        <authorList>
            <person name="Maeda T."/>
            <person name="Takahashi S."/>
            <person name="Yoshida T."/>
            <person name="Shimamura S."/>
            <person name="Takaki Y."/>
            <person name="Nagai Y."/>
            <person name="Toyoda A."/>
            <person name="Suzuki Y."/>
            <person name="Arimoto A."/>
            <person name="Ishii H."/>
            <person name="Satoh N."/>
            <person name="Nishiyama T."/>
            <person name="Hasebe M."/>
            <person name="Maruyama T."/>
            <person name="Minagawa J."/>
            <person name="Obokata J."/>
            <person name="Shigenobu S."/>
        </authorList>
    </citation>
    <scope>NUCLEOTIDE SEQUENCE [LARGE SCALE GENOMIC DNA]</scope>
</reference>
<evidence type="ECO:0000256" key="12">
    <source>
        <dbReference type="SAM" id="Coils"/>
    </source>
</evidence>
<dbReference type="GO" id="GO:0007052">
    <property type="term" value="P:mitotic spindle organization"/>
    <property type="evidence" value="ECO:0007669"/>
    <property type="project" value="TreeGrafter"/>
</dbReference>
<evidence type="ECO:0000313" key="14">
    <source>
        <dbReference type="EMBL" id="GFO32132.1"/>
    </source>
</evidence>
<evidence type="ECO:0000256" key="3">
    <source>
        <dbReference type="ARBA" id="ARBA00005498"/>
    </source>
</evidence>
<comment type="subcellular location">
    <subcellularLocation>
        <location evidence="2">Chromosome</location>
        <location evidence="2">Centromere</location>
        <location evidence="2">Kinetochore</location>
    </subcellularLocation>
    <subcellularLocation>
        <location evidence="1">Nucleus</location>
    </subcellularLocation>
</comment>
<evidence type="ECO:0000256" key="7">
    <source>
        <dbReference type="ARBA" id="ARBA00022838"/>
    </source>
</evidence>